<dbReference type="GO" id="GO:0000077">
    <property type="term" value="P:DNA damage checkpoint signaling"/>
    <property type="evidence" value="ECO:0007669"/>
    <property type="project" value="InterPro"/>
</dbReference>
<keyword evidence="1" id="KW-0175">Coiled coil</keyword>
<proteinExistence type="predicted"/>
<evidence type="ECO:0000313" key="4">
    <source>
        <dbReference type="Proteomes" id="UP000288216"/>
    </source>
</evidence>
<protein>
    <recommendedName>
        <fullName evidence="5">ATR-interacting protein</fullName>
    </recommendedName>
</protein>
<dbReference type="AlphaFoldDB" id="A0A401P379"/>
<dbReference type="Proteomes" id="UP000288216">
    <property type="component" value="Unassembled WGS sequence"/>
</dbReference>
<evidence type="ECO:0000313" key="3">
    <source>
        <dbReference type="EMBL" id="GCB67584.1"/>
    </source>
</evidence>
<name>A0A401P379_SCYTO</name>
<dbReference type="OrthoDB" id="6428926at2759"/>
<gene>
    <name evidence="3" type="ORF">scyTo_0010269</name>
</gene>
<dbReference type="InterPro" id="IPR033349">
    <property type="entry name" value="ATRIP"/>
</dbReference>
<reference evidence="3 4" key="1">
    <citation type="journal article" date="2018" name="Nat. Ecol. Evol.">
        <title>Shark genomes provide insights into elasmobranch evolution and the origin of vertebrates.</title>
        <authorList>
            <person name="Hara Y"/>
            <person name="Yamaguchi K"/>
            <person name="Onimaru K"/>
            <person name="Kadota M"/>
            <person name="Koyanagi M"/>
            <person name="Keeley SD"/>
            <person name="Tatsumi K"/>
            <person name="Tanaka K"/>
            <person name="Motone F"/>
            <person name="Kageyama Y"/>
            <person name="Nozu R"/>
            <person name="Adachi N"/>
            <person name="Nishimura O"/>
            <person name="Nakagawa R"/>
            <person name="Tanegashima C"/>
            <person name="Kiyatake I"/>
            <person name="Matsumoto R"/>
            <person name="Murakumo K"/>
            <person name="Nishida K"/>
            <person name="Terakita A"/>
            <person name="Kuratani S"/>
            <person name="Sato K"/>
            <person name="Hyodo S Kuraku.S."/>
        </authorList>
    </citation>
    <scope>NUCLEOTIDE SEQUENCE [LARGE SCALE GENOMIC DNA]</scope>
</reference>
<feature type="region of interest" description="Disordered" evidence="2">
    <location>
        <begin position="40"/>
        <end position="87"/>
    </location>
</feature>
<dbReference type="GO" id="GO:0006281">
    <property type="term" value="P:DNA repair"/>
    <property type="evidence" value="ECO:0007669"/>
    <property type="project" value="TreeGrafter"/>
</dbReference>
<feature type="coiled-coil region" evidence="1">
    <location>
        <begin position="170"/>
        <end position="268"/>
    </location>
</feature>
<sequence>MVDSGSNTGAMSSSALFMNSAKKRNSSIIYSMERLPPEIPVSRISGFSNRGKKNINHDCEGFPPNKRRKAEQATRTNEDPFGDDEDFTADDLEELDILASQVLSQDVKPVPNAMKAPVSNIKKKESSVLKNDTQTKVSAVSTVSLSNVNAVKELHGNGLIQSNNTDSFGFEVLQEQHEKLRQQFNELQEEVQVKNGEIRVLRDSLRSVESEFDQQKRQYLLNEREKTEAQSQREKELSRKVQSLQSELQFKEAEMNELRSKLKNCERMAKSVVPSVAKISPRKISSGSLKSESGASPQIAGNYFPDMKAFAATMSPMHSVCSAPAANELLADKEDTKDLKELHIARREMPKKSPSLNSIQGKFSHNRQPEGSVAHSICTGERVQVTWSKADLEMVTGSCRGMVEGALLMTILLSQPVGPGTLGLNHLLNSNSESFSGLAQQHSCLSIGSSSTGKTSEAGTKRTLSSLSDLQHLAMCGINMLILDQESSEKELDTRKVPLQLRSQNDLPGAVHLLPLIEYYLGIYCQALHTEKAGRSPSGSRNCCPSSSGEPAASNVDDCFNNLEDFALAALGVLYHLVSHSHTVGKFLLAPTSSHSSEDGTVLTKQLHNKNAALIRHGNEEEAGPSELDKGHIQQQELVDKEQPQHHLFNKLLQLSDPVVISVSHQRENLQNQSLRVLGKVAESATTELLCRFHQLLSSQVLLRCLSPDSSCSIVQLVVQLLANLTDHMELASRFCSQSASCLFLNLYTYASSRPDSTAADRLWLQLEQEVVRFLTKFGLAHSGASAVLVESDCPCNTEVLKTLIVMLHRQWLTVRISQQSISSLGNKAVLQFLREAVLLLHCLSQRDKHFTDHCLDVLHLYDQVMHGIKAIFKKIPDLEESEELALEELCSNEPEVEYQELETDGT</sequence>
<organism evidence="3 4">
    <name type="scientific">Scyliorhinus torazame</name>
    <name type="common">Cloudy catshark</name>
    <name type="synonym">Catulus torazame</name>
    <dbReference type="NCBI Taxonomy" id="75743"/>
    <lineage>
        <taxon>Eukaryota</taxon>
        <taxon>Metazoa</taxon>
        <taxon>Chordata</taxon>
        <taxon>Craniata</taxon>
        <taxon>Vertebrata</taxon>
        <taxon>Chondrichthyes</taxon>
        <taxon>Elasmobranchii</taxon>
        <taxon>Galeomorphii</taxon>
        <taxon>Galeoidea</taxon>
        <taxon>Carcharhiniformes</taxon>
        <taxon>Scyliorhinidae</taxon>
        <taxon>Scyliorhinus</taxon>
    </lineage>
</organism>
<dbReference type="EMBL" id="BFAA01004390">
    <property type="protein sequence ID" value="GCB67584.1"/>
    <property type="molecule type" value="Genomic_DNA"/>
</dbReference>
<comment type="caution">
    <text evidence="3">The sequence shown here is derived from an EMBL/GenBank/DDBJ whole genome shotgun (WGS) entry which is preliminary data.</text>
</comment>
<evidence type="ECO:0000256" key="1">
    <source>
        <dbReference type="SAM" id="Coils"/>
    </source>
</evidence>
<dbReference type="OMA" id="CALAQHH"/>
<dbReference type="PANTHER" id="PTHR28594:SF1">
    <property type="entry name" value="ATR-INTERACTING PROTEIN"/>
    <property type="match status" value="1"/>
</dbReference>
<evidence type="ECO:0008006" key="5">
    <source>
        <dbReference type="Google" id="ProtNLM"/>
    </source>
</evidence>
<keyword evidence="4" id="KW-1185">Reference proteome</keyword>
<evidence type="ECO:0000256" key="2">
    <source>
        <dbReference type="SAM" id="MobiDB-lite"/>
    </source>
</evidence>
<dbReference type="STRING" id="75743.A0A401P379"/>
<dbReference type="PANTHER" id="PTHR28594">
    <property type="entry name" value="ATR-INTERACTING PROTEIN"/>
    <property type="match status" value="1"/>
</dbReference>
<accession>A0A401P379</accession>